<evidence type="ECO:0000256" key="1">
    <source>
        <dbReference type="ARBA" id="ARBA00008984"/>
    </source>
</evidence>
<dbReference type="Pfam" id="PF01206">
    <property type="entry name" value="TusA"/>
    <property type="match status" value="1"/>
</dbReference>
<evidence type="ECO:0000313" key="3">
    <source>
        <dbReference type="EMBL" id="PWI25996.1"/>
    </source>
</evidence>
<dbReference type="RefSeq" id="WP_109305417.1">
    <property type="nucleotide sequence ID" value="NZ_BJUF01000057.1"/>
</dbReference>
<name>A0A2U3ANA8_9BACL</name>
<dbReference type="AlphaFoldDB" id="A0A2U3ANA8"/>
<dbReference type="PANTHER" id="PTHR33279:SF6">
    <property type="entry name" value="SULFUR CARRIER PROTEIN YEDF-RELATED"/>
    <property type="match status" value="1"/>
</dbReference>
<dbReference type="Gene3D" id="3.30.110.40">
    <property type="entry name" value="TusA-like domain"/>
    <property type="match status" value="1"/>
</dbReference>
<proteinExistence type="inferred from homology"/>
<dbReference type="SUPFAM" id="SSF64307">
    <property type="entry name" value="SirA-like"/>
    <property type="match status" value="1"/>
</dbReference>
<dbReference type="InterPro" id="IPR001455">
    <property type="entry name" value="TusA-like"/>
</dbReference>
<dbReference type="EMBL" id="QFVR01000005">
    <property type="protein sequence ID" value="PWI25996.1"/>
    <property type="molecule type" value="Genomic_DNA"/>
</dbReference>
<protein>
    <recommendedName>
        <fullName evidence="2">UPF0033 domain-containing protein</fullName>
    </recommendedName>
</protein>
<comment type="similarity">
    <text evidence="1">Belongs to the sulfur carrier protein TusA family.</text>
</comment>
<evidence type="ECO:0000313" key="4">
    <source>
        <dbReference type="Proteomes" id="UP000245938"/>
    </source>
</evidence>
<dbReference type="CDD" id="cd00291">
    <property type="entry name" value="SirA_YedF_YeeD"/>
    <property type="match status" value="1"/>
</dbReference>
<reference evidence="3 4" key="1">
    <citation type="submission" date="2018-05" db="EMBL/GenBank/DDBJ databases">
        <title>Kurthia sibirica genome sequence.</title>
        <authorList>
            <person name="Maclea K.S."/>
            <person name="Goen A.E."/>
        </authorList>
    </citation>
    <scope>NUCLEOTIDE SEQUENCE [LARGE SCALE GENOMIC DNA]</scope>
    <source>
        <strain evidence="3 4">ATCC 49154</strain>
    </source>
</reference>
<sequence length="75" mass="8188">MRVDKKLDATGLACAMPIVRTKKMMDTLQEGQILEVVLTDKGALLDIPAWASASGNTVLEQQDDGQLITFKIRKG</sequence>
<feature type="domain" description="UPF0033" evidence="2">
    <location>
        <begin position="5"/>
        <end position="74"/>
    </location>
</feature>
<comment type="caution">
    <text evidence="3">The sequence shown here is derived from an EMBL/GenBank/DDBJ whole genome shotgun (WGS) entry which is preliminary data.</text>
</comment>
<accession>A0A2U3ANA8</accession>
<dbReference type="OrthoDB" id="9796234at2"/>
<organism evidence="3 4">
    <name type="scientific">Kurthia sibirica</name>
    <dbReference type="NCBI Taxonomy" id="202750"/>
    <lineage>
        <taxon>Bacteria</taxon>
        <taxon>Bacillati</taxon>
        <taxon>Bacillota</taxon>
        <taxon>Bacilli</taxon>
        <taxon>Bacillales</taxon>
        <taxon>Caryophanaceae</taxon>
        <taxon>Kurthia</taxon>
    </lineage>
</organism>
<dbReference type="InterPro" id="IPR036868">
    <property type="entry name" value="TusA-like_sf"/>
</dbReference>
<keyword evidence="4" id="KW-1185">Reference proteome</keyword>
<dbReference type="Proteomes" id="UP000245938">
    <property type="component" value="Unassembled WGS sequence"/>
</dbReference>
<gene>
    <name evidence="3" type="ORF">DEX24_05550</name>
</gene>
<evidence type="ECO:0000259" key="2">
    <source>
        <dbReference type="Pfam" id="PF01206"/>
    </source>
</evidence>
<dbReference type="PANTHER" id="PTHR33279">
    <property type="entry name" value="SULFUR CARRIER PROTEIN YEDF-RELATED"/>
    <property type="match status" value="1"/>
</dbReference>